<feature type="region of interest" description="Disordered" evidence="6">
    <location>
        <begin position="320"/>
        <end position="343"/>
    </location>
</feature>
<dbReference type="GO" id="GO:0140326">
    <property type="term" value="F:ATPase-coupled intramembrane lipid transporter activity"/>
    <property type="evidence" value="ECO:0007669"/>
    <property type="project" value="TreeGrafter"/>
</dbReference>
<dbReference type="GO" id="GO:0045332">
    <property type="term" value="P:phospholipid translocation"/>
    <property type="evidence" value="ECO:0007669"/>
    <property type="project" value="TreeGrafter"/>
</dbReference>
<reference evidence="9" key="1">
    <citation type="submission" date="2022-12" db="EMBL/GenBank/DDBJ databases">
        <authorList>
            <person name="Webb A."/>
        </authorList>
    </citation>
    <scope>NUCLEOTIDE SEQUENCE</scope>
    <source>
        <strain evidence="9">Hp1</strain>
    </source>
</reference>
<evidence type="ECO:0000256" key="7">
    <source>
        <dbReference type="SAM" id="Phobius"/>
    </source>
</evidence>
<protein>
    <recommendedName>
        <fullName evidence="8">P-type ATPase C-terminal domain-containing protein</fullName>
    </recommendedName>
</protein>
<dbReference type="Proteomes" id="UP001162031">
    <property type="component" value="Unassembled WGS sequence"/>
</dbReference>
<feature type="transmembrane region" description="Helical" evidence="7">
    <location>
        <begin position="117"/>
        <end position="135"/>
    </location>
</feature>
<keyword evidence="4" id="KW-0479">Metal-binding</keyword>
<evidence type="ECO:0000256" key="2">
    <source>
        <dbReference type="ARBA" id="ARBA00004308"/>
    </source>
</evidence>
<keyword evidence="7" id="KW-0472">Membrane</keyword>
<sequence>MFYKNITLVMVQYWYGYLSGASGSKLYWEIGVQLYNIAFTGLPIVVVGVLDKDLPAPFSIDYPDLYRRGPDRFYFNMYTFFRWIAAAFYESLIIFVVMTFGFNASDKAAGSESRVEFGMVAFSLTVLIVNIKIWMIADRWTVLSFSLWFGSVMAWFLFASIGTQTPYIATFKVGYDEFGAFAPTARTWGYLLVLIMGCSLALGRHISYNLFQRTFHPDLAQLLQESMGGSSRHKSERRLTINHVEEQTLSMSLDDVHTTSYLSDFGHTDADIVKRQHRSRSSARTSHEQQPTKDPPSTTGTSGMPVKSGATEYYTANVYSEPTSEETTWDRAPSTMLRPTPRRRTTGYAFSCDEETTLAESYIASNSLPRSDAISIAMRNSTGDANGRRYSRARVPS</sequence>
<evidence type="ECO:0000256" key="3">
    <source>
        <dbReference type="ARBA" id="ARBA00022448"/>
    </source>
</evidence>
<feature type="region of interest" description="Disordered" evidence="6">
    <location>
        <begin position="274"/>
        <end position="308"/>
    </location>
</feature>
<evidence type="ECO:0000256" key="1">
    <source>
        <dbReference type="ARBA" id="ARBA00004141"/>
    </source>
</evidence>
<dbReference type="PANTHER" id="PTHR24092">
    <property type="entry name" value="PROBABLE PHOSPHOLIPID-TRANSPORTING ATPASE"/>
    <property type="match status" value="1"/>
</dbReference>
<comment type="caution">
    <text evidence="9">The sequence shown here is derived from an EMBL/GenBank/DDBJ whole genome shotgun (WGS) entry which is preliminary data.</text>
</comment>
<keyword evidence="3" id="KW-0813">Transport</keyword>
<keyword evidence="7" id="KW-1133">Transmembrane helix</keyword>
<evidence type="ECO:0000313" key="10">
    <source>
        <dbReference type="Proteomes" id="UP001162031"/>
    </source>
</evidence>
<keyword evidence="10" id="KW-1185">Reference proteome</keyword>
<evidence type="ECO:0000313" key="9">
    <source>
        <dbReference type="EMBL" id="CAI5717708.1"/>
    </source>
</evidence>
<dbReference type="AlphaFoldDB" id="A0AAV0TD86"/>
<dbReference type="Pfam" id="PF16212">
    <property type="entry name" value="PhoLip_ATPase_C"/>
    <property type="match status" value="1"/>
</dbReference>
<feature type="transmembrane region" description="Helical" evidence="7">
    <location>
        <begin position="188"/>
        <end position="206"/>
    </location>
</feature>
<organism evidence="9 10">
    <name type="scientific">Hyaloperonospora brassicae</name>
    <name type="common">Brassica downy mildew</name>
    <name type="synonym">Peronospora brassicae</name>
    <dbReference type="NCBI Taxonomy" id="162125"/>
    <lineage>
        <taxon>Eukaryota</taxon>
        <taxon>Sar</taxon>
        <taxon>Stramenopiles</taxon>
        <taxon>Oomycota</taxon>
        <taxon>Peronosporomycetes</taxon>
        <taxon>Peronosporales</taxon>
        <taxon>Peronosporaceae</taxon>
        <taxon>Hyaloperonospora</taxon>
    </lineage>
</organism>
<evidence type="ECO:0000256" key="5">
    <source>
        <dbReference type="ARBA" id="ARBA00022842"/>
    </source>
</evidence>
<keyword evidence="5" id="KW-0460">Magnesium</keyword>
<feature type="transmembrane region" description="Helical" evidence="7">
    <location>
        <begin position="80"/>
        <end position="102"/>
    </location>
</feature>
<dbReference type="GO" id="GO:0046872">
    <property type="term" value="F:metal ion binding"/>
    <property type="evidence" value="ECO:0007669"/>
    <property type="project" value="UniProtKB-KW"/>
</dbReference>
<accession>A0AAV0TD86</accession>
<dbReference type="EMBL" id="CANTFL010000183">
    <property type="protein sequence ID" value="CAI5717708.1"/>
    <property type="molecule type" value="Genomic_DNA"/>
</dbReference>
<evidence type="ECO:0000259" key="8">
    <source>
        <dbReference type="Pfam" id="PF16212"/>
    </source>
</evidence>
<evidence type="ECO:0000256" key="6">
    <source>
        <dbReference type="SAM" id="MobiDB-lite"/>
    </source>
</evidence>
<feature type="transmembrane region" description="Helical" evidence="7">
    <location>
        <begin position="147"/>
        <end position="168"/>
    </location>
</feature>
<name>A0AAV0TD86_HYABA</name>
<dbReference type="GO" id="GO:0005886">
    <property type="term" value="C:plasma membrane"/>
    <property type="evidence" value="ECO:0007669"/>
    <property type="project" value="TreeGrafter"/>
</dbReference>
<gene>
    <name evidence="9" type="ORF">HBR001_LOCUS1870</name>
</gene>
<feature type="domain" description="P-type ATPase C-terminal" evidence="8">
    <location>
        <begin position="1"/>
        <end position="217"/>
    </location>
</feature>
<dbReference type="InterPro" id="IPR032630">
    <property type="entry name" value="P_typ_ATPase_c"/>
</dbReference>
<comment type="subcellular location">
    <subcellularLocation>
        <location evidence="2">Endomembrane system</location>
    </subcellularLocation>
    <subcellularLocation>
        <location evidence="1">Membrane</location>
        <topology evidence="1">Multi-pass membrane protein</topology>
    </subcellularLocation>
</comment>
<evidence type="ECO:0000256" key="4">
    <source>
        <dbReference type="ARBA" id="ARBA00022723"/>
    </source>
</evidence>
<dbReference type="SUPFAM" id="SSF81665">
    <property type="entry name" value="Calcium ATPase, transmembrane domain M"/>
    <property type="match status" value="1"/>
</dbReference>
<dbReference type="InterPro" id="IPR023298">
    <property type="entry name" value="ATPase_P-typ_TM_dom_sf"/>
</dbReference>
<keyword evidence="7" id="KW-0812">Transmembrane</keyword>
<dbReference type="PANTHER" id="PTHR24092:SF180">
    <property type="entry name" value="PHOSPHOLIPID-TRANSPORTING ATPASE DNF1-RELATED"/>
    <property type="match status" value="1"/>
</dbReference>
<proteinExistence type="predicted"/>